<protein>
    <recommendedName>
        <fullName evidence="3">BED-type domain-containing protein</fullName>
    </recommendedName>
</protein>
<accession>A0A067CC21</accession>
<dbReference type="OrthoDB" id="88709at2759"/>
<dbReference type="RefSeq" id="XP_012205227.1">
    <property type="nucleotide sequence ID" value="XM_012349837.1"/>
</dbReference>
<sequence>MRKAAPPLAGPAFSPKQIARFYFTKLGEGSVVDTKTGVTKVTDRYQCLHCASPHIVTIQRNAGYNNLAQHVYSQHKDYAALMSSSPLPTAATDRPSVATDRPTSVRSKASLGATVHNYLDWIVRAHLPLDFCPR</sequence>
<evidence type="ECO:0000313" key="2">
    <source>
        <dbReference type="Proteomes" id="UP000030745"/>
    </source>
</evidence>
<evidence type="ECO:0008006" key="3">
    <source>
        <dbReference type="Google" id="ProtNLM"/>
    </source>
</evidence>
<dbReference type="GeneID" id="24132964"/>
<proteinExistence type="predicted"/>
<dbReference type="KEGG" id="spar:SPRG_10878"/>
<dbReference type="EMBL" id="KK583246">
    <property type="protein sequence ID" value="KDO24091.1"/>
    <property type="molecule type" value="Genomic_DNA"/>
</dbReference>
<reference evidence="1 2" key="1">
    <citation type="journal article" date="2013" name="PLoS Genet.">
        <title>Distinctive expansion of potential virulence genes in the genome of the oomycete fish pathogen Saprolegnia parasitica.</title>
        <authorList>
            <person name="Jiang R.H."/>
            <person name="de Bruijn I."/>
            <person name="Haas B.J."/>
            <person name="Belmonte R."/>
            <person name="Lobach L."/>
            <person name="Christie J."/>
            <person name="van den Ackerveken G."/>
            <person name="Bottin A."/>
            <person name="Bulone V."/>
            <person name="Diaz-Moreno S.M."/>
            <person name="Dumas B."/>
            <person name="Fan L."/>
            <person name="Gaulin E."/>
            <person name="Govers F."/>
            <person name="Grenville-Briggs L.J."/>
            <person name="Horner N.R."/>
            <person name="Levin J.Z."/>
            <person name="Mammella M."/>
            <person name="Meijer H.J."/>
            <person name="Morris P."/>
            <person name="Nusbaum C."/>
            <person name="Oome S."/>
            <person name="Phillips A.J."/>
            <person name="van Rooyen D."/>
            <person name="Rzeszutek E."/>
            <person name="Saraiva M."/>
            <person name="Secombes C.J."/>
            <person name="Seidl M.F."/>
            <person name="Snel B."/>
            <person name="Stassen J.H."/>
            <person name="Sykes S."/>
            <person name="Tripathy S."/>
            <person name="van den Berg H."/>
            <person name="Vega-Arreguin J.C."/>
            <person name="Wawra S."/>
            <person name="Young S.K."/>
            <person name="Zeng Q."/>
            <person name="Dieguez-Uribeondo J."/>
            <person name="Russ C."/>
            <person name="Tyler B.M."/>
            <person name="van West P."/>
        </authorList>
    </citation>
    <scope>NUCLEOTIDE SEQUENCE [LARGE SCALE GENOMIC DNA]</scope>
    <source>
        <strain evidence="1 2">CBS 223.65</strain>
    </source>
</reference>
<organism evidence="1 2">
    <name type="scientific">Saprolegnia parasitica (strain CBS 223.65)</name>
    <dbReference type="NCBI Taxonomy" id="695850"/>
    <lineage>
        <taxon>Eukaryota</taxon>
        <taxon>Sar</taxon>
        <taxon>Stramenopiles</taxon>
        <taxon>Oomycota</taxon>
        <taxon>Saprolegniomycetes</taxon>
        <taxon>Saprolegniales</taxon>
        <taxon>Saprolegniaceae</taxon>
        <taxon>Saprolegnia</taxon>
    </lineage>
</organism>
<name>A0A067CC21_SAPPC</name>
<dbReference type="VEuPathDB" id="FungiDB:SPRG_10878"/>
<dbReference type="Proteomes" id="UP000030745">
    <property type="component" value="Unassembled WGS sequence"/>
</dbReference>
<keyword evidence="2" id="KW-1185">Reference proteome</keyword>
<gene>
    <name evidence="1" type="ORF">SPRG_10878</name>
</gene>
<dbReference type="AlphaFoldDB" id="A0A067CC21"/>
<evidence type="ECO:0000313" key="1">
    <source>
        <dbReference type="EMBL" id="KDO24091.1"/>
    </source>
</evidence>